<comment type="caution">
    <text evidence="1">The sequence shown here is derived from an EMBL/GenBank/DDBJ whole genome shotgun (WGS) entry which is preliminary data.</text>
</comment>
<dbReference type="InterPro" id="IPR015231">
    <property type="entry name" value="DUF1934"/>
</dbReference>
<dbReference type="AlphaFoldDB" id="A0A846ZFC1"/>
<reference evidence="1 2" key="1">
    <citation type="submission" date="2020-04" db="EMBL/GenBank/DDBJ databases">
        <title>MicrobeNet Type strains.</title>
        <authorList>
            <person name="Nicholson A.C."/>
        </authorList>
    </citation>
    <scope>NUCLEOTIDE SEQUENCE [LARGE SCALE GENOMIC DNA]</scope>
    <source>
        <strain evidence="1 2">CCUG 54536</strain>
    </source>
</reference>
<name>A0A846ZFC1_9LACO</name>
<proteinExistence type="predicted"/>
<gene>
    <name evidence="1" type="ORF">HF966_01340</name>
</gene>
<dbReference type="Pfam" id="PF09148">
    <property type="entry name" value="DUF1934"/>
    <property type="match status" value="1"/>
</dbReference>
<dbReference type="EMBL" id="JAAXPO010000001">
    <property type="protein sequence ID" value="NKZ17841.1"/>
    <property type="molecule type" value="Genomic_DNA"/>
</dbReference>
<dbReference type="Gene3D" id="2.40.128.20">
    <property type="match status" value="1"/>
</dbReference>
<evidence type="ECO:0000313" key="1">
    <source>
        <dbReference type="EMBL" id="NKZ17841.1"/>
    </source>
</evidence>
<dbReference type="RefSeq" id="WP_168675864.1">
    <property type="nucleotide sequence ID" value="NZ_BPKV01000002.1"/>
</dbReference>
<dbReference type="Proteomes" id="UP000590460">
    <property type="component" value="Unassembled WGS sequence"/>
</dbReference>
<accession>A0A846ZFC1</accession>
<organism evidence="1 2">
    <name type="scientific">Leuconostoc holzapfelii</name>
    <dbReference type="NCBI Taxonomy" id="434464"/>
    <lineage>
        <taxon>Bacteria</taxon>
        <taxon>Bacillati</taxon>
        <taxon>Bacillota</taxon>
        <taxon>Bacilli</taxon>
        <taxon>Lactobacillales</taxon>
        <taxon>Lactobacillaceae</taxon>
        <taxon>Leuconostoc</taxon>
    </lineage>
</organism>
<sequence>MSQAQKQPVQLSLTTKITQAGEVETFAFDTAGELLLKDGQIFLRYTETIGEQQTQVRFKFEAAAVHLHRSGDGQTKLVFRPEKHVPAFYQTPAGQMQLTTYTTMLQVDVDAHTGQGQAVIAYQLLANAALIGEYELRLQFHAKSSKLN</sequence>
<dbReference type="SUPFAM" id="SSF50814">
    <property type="entry name" value="Lipocalins"/>
    <property type="match status" value="1"/>
</dbReference>
<protein>
    <submittedName>
        <fullName evidence="1">DUF1934 domain-containing protein</fullName>
    </submittedName>
</protein>
<dbReference type="InterPro" id="IPR012674">
    <property type="entry name" value="Calycin"/>
</dbReference>
<evidence type="ECO:0000313" key="2">
    <source>
        <dbReference type="Proteomes" id="UP000590460"/>
    </source>
</evidence>